<dbReference type="OrthoDB" id="1629754at2"/>
<gene>
    <name evidence="1" type="ORF">BVG16_05645</name>
</gene>
<keyword evidence="2" id="KW-1185">Reference proteome</keyword>
<evidence type="ECO:0000313" key="2">
    <source>
        <dbReference type="Proteomes" id="UP000190188"/>
    </source>
</evidence>
<dbReference type="STRING" id="1324314.BVG16_05645"/>
<dbReference type="InterPro" id="IPR018755">
    <property type="entry name" value="Phage_Mu_Gp48"/>
</dbReference>
<accession>A0A1T2XK24</accession>
<sequence>MKSYLPSYLSGSEILGAMLDTEAVEVSDVNTSIEDVLNQFYIDTATWGLDRWEKMCGIATDLSKPLDQRRSVIKSKLRGIGTVTVEHVKNVAEAFANGEVDVAEDVAHHMIIVTFVGKLGRPPNMDDIKNALRDIIPAHLGIEYVFKYYLYNDLLVENKKYENLTKISYENLINKGVS</sequence>
<dbReference type="AlphaFoldDB" id="A0A1T2XK24"/>
<proteinExistence type="predicted"/>
<dbReference type="Proteomes" id="UP000190188">
    <property type="component" value="Unassembled WGS sequence"/>
</dbReference>
<dbReference type="Pfam" id="PF10076">
    <property type="entry name" value="Phage_Mu_Gp48"/>
    <property type="match status" value="1"/>
</dbReference>
<protein>
    <submittedName>
        <fullName evidence="1">Phage portal protein</fullName>
    </submittedName>
</protein>
<comment type="caution">
    <text evidence="1">The sequence shown here is derived from an EMBL/GenBank/DDBJ whole genome shotgun (WGS) entry which is preliminary data.</text>
</comment>
<dbReference type="EMBL" id="MSZX01000002">
    <property type="protein sequence ID" value="OPA80227.1"/>
    <property type="molecule type" value="Genomic_DNA"/>
</dbReference>
<organism evidence="1 2">
    <name type="scientific">Paenibacillus selenitireducens</name>
    <dbReference type="NCBI Taxonomy" id="1324314"/>
    <lineage>
        <taxon>Bacteria</taxon>
        <taxon>Bacillati</taxon>
        <taxon>Bacillota</taxon>
        <taxon>Bacilli</taxon>
        <taxon>Bacillales</taxon>
        <taxon>Paenibacillaceae</taxon>
        <taxon>Paenibacillus</taxon>
    </lineage>
</organism>
<evidence type="ECO:0000313" key="1">
    <source>
        <dbReference type="EMBL" id="OPA80227.1"/>
    </source>
</evidence>
<reference evidence="1 2" key="1">
    <citation type="submission" date="2017-01" db="EMBL/GenBank/DDBJ databases">
        <title>Genome analysis of Paenibacillus selenitrireducens ES3-24.</title>
        <authorList>
            <person name="Xu D."/>
            <person name="Yao R."/>
            <person name="Zheng S."/>
        </authorList>
    </citation>
    <scope>NUCLEOTIDE SEQUENCE [LARGE SCALE GENOMIC DNA]</scope>
    <source>
        <strain evidence="1 2">ES3-24</strain>
    </source>
</reference>
<name>A0A1T2XK24_9BACL</name>